<gene>
    <name evidence="1" type="ORF">J2X21_004857</name>
</gene>
<dbReference type="SUPFAM" id="SSF160379">
    <property type="entry name" value="SP0830-like"/>
    <property type="match status" value="1"/>
</dbReference>
<dbReference type="PANTHER" id="PTHR36439">
    <property type="entry name" value="BLL4334 PROTEIN"/>
    <property type="match status" value="1"/>
</dbReference>
<evidence type="ECO:0000313" key="1">
    <source>
        <dbReference type="EMBL" id="MDR7335690.1"/>
    </source>
</evidence>
<accession>A0ABU2AFD5</accession>
<sequence length="173" mass="19000">MPRYVALLRGVSPMNCKMPELQRSLEAAGFTNVKTLLSSGNVAFDTPRAASAATLRKRLEAAMQAGMGRSFETHVRSSQHLQQLIEADPFTAFKLRAGSKRVVTFLREPLKASPIALPRTHGEACIWGLDGAEVFCSYVPEAKGPVFMQLLEKTFGKDITTRTWDTVARCAKA</sequence>
<keyword evidence="2" id="KW-1185">Reference proteome</keyword>
<comment type="caution">
    <text evidence="1">The sequence shown here is derived from an EMBL/GenBank/DDBJ whole genome shotgun (WGS) entry which is preliminary data.</text>
</comment>
<protein>
    <submittedName>
        <fullName evidence="1">Uncharacterized protein (DUF1697 family)</fullName>
    </submittedName>
</protein>
<dbReference type="PIRSF" id="PIRSF008502">
    <property type="entry name" value="UCP008502"/>
    <property type="match status" value="1"/>
</dbReference>
<reference evidence="1 2" key="1">
    <citation type="submission" date="2023-07" db="EMBL/GenBank/DDBJ databases">
        <title>Sorghum-associated microbial communities from plants grown in Nebraska, USA.</title>
        <authorList>
            <person name="Schachtman D."/>
        </authorList>
    </citation>
    <scope>NUCLEOTIDE SEQUENCE [LARGE SCALE GENOMIC DNA]</scope>
    <source>
        <strain evidence="1 2">BE316</strain>
    </source>
</reference>
<dbReference type="PANTHER" id="PTHR36439:SF1">
    <property type="entry name" value="DUF1697 DOMAIN-CONTAINING PROTEIN"/>
    <property type="match status" value="1"/>
</dbReference>
<proteinExistence type="predicted"/>
<organism evidence="1 2">
    <name type="scientific">Roseateles asaccharophilus</name>
    <dbReference type="NCBI Taxonomy" id="582607"/>
    <lineage>
        <taxon>Bacteria</taxon>
        <taxon>Pseudomonadati</taxon>
        <taxon>Pseudomonadota</taxon>
        <taxon>Betaproteobacteria</taxon>
        <taxon>Burkholderiales</taxon>
        <taxon>Sphaerotilaceae</taxon>
        <taxon>Roseateles</taxon>
    </lineage>
</organism>
<dbReference type="Pfam" id="PF08002">
    <property type="entry name" value="DUF1697"/>
    <property type="match status" value="1"/>
</dbReference>
<dbReference type="Gene3D" id="3.30.70.1280">
    <property type="entry name" value="SP0830-like domains"/>
    <property type="match status" value="1"/>
</dbReference>
<dbReference type="InterPro" id="IPR012545">
    <property type="entry name" value="DUF1697"/>
</dbReference>
<evidence type="ECO:0000313" key="2">
    <source>
        <dbReference type="Proteomes" id="UP001180825"/>
    </source>
</evidence>
<dbReference type="RefSeq" id="WP_310332694.1">
    <property type="nucleotide sequence ID" value="NZ_JAVDXV010000011.1"/>
</dbReference>
<dbReference type="Proteomes" id="UP001180825">
    <property type="component" value="Unassembled WGS sequence"/>
</dbReference>
<name>A0ABU2AFD5_9BURK</name>
<dbReference type="EMBL" id="JAVDXV010000011">
    <property type="protein sequence ID" value="MDR7335690.1"/>
    <property type="molecule type" value="Genomic_DNA"/>
</dbReference>